<protein>
    <submittedName>
        <fullName evidence="2">Uncharacterized protein</fullName>
    </submittedName>
</protein>
<sequence length="157" mass="17264">MTSFTLSFGPSATQNSCRQSVSAPQNTDMYKNPVRPSKFKSTVTSVEAGMTVFMDSLLNEGRNNTSTVGQRIRSVTGEDGTRIGTSCRMMSEEHHIKKSKPPIKPKPSVKNRLQKSRAPSPPTGGIGRPAINSKPIEKKAHHRQSAPEDQLSQSYHR</sequence>
<gene>
    <name evidence="2" type="ORF">HNR39_000650</name>
</gene>
<dbReference type="Proteomes" id="UP000571084">
    <property type="component" value="Unassembled WGS sequence"/>
</dbReference>
<dbReference type="AlphaFoldDB" id="A0A840RQE8"/>
<comment type="caution">
    <text evidence="2">The sequence shown here is derived from an EMBL/GenBank/DDBJ whole genome shotgun (WGS) entry which is preliminary data.</text>
</comment>
<name>A0A840RQE8_9BURK</name>
<feature type="compositionally biased region" description="Polar residues" evidence="1">
    <location>
        <begin position="1"/>
        <end position="29"/>
    </location>
</feature>
<accession>A0A840RQE8</accession>
<reference evidence="2 3" key="1">
    <citation type="submission" date="2020-08" db="EMBL/GenBank/DDBJ databases">
        <title>Genomic Encyclopedia of Type Strains, Phase IV (KMG-IV): sequencing the most valuable type-strain genomes for metagenomic binning, comparative biology and taxonomic classification.</title>
        <authorList>
            <person name="Goeker M."/>
        </authorList>
    </citation>
    <scope>NUCLEOTIDE SEQUENCE [LARGE SCALE GENOMIC DNA]</scope>
    <source>
        <strain evidence="2 3">DSM 23240</strain>
    </source>
</reference>
<evidence type="ECO:0000256" key="1">
    <source>
        <dbReference type="SAM" id="MobiDB-lite"/>
    </source>
</evidence>
<feature type="compositionally biased region" description="Basic residues" evidence="1">
    <location>
        <begin position="96"/>
        <end position="115"/>
    </location>
</feature>
<feature type="region of interest" description="Disordered" evidence="1">
    <location>
        <begin position="90"/>
        <end position="157"/>
    </location>
</feature>
<dbReference type="EMBL" id="JACHHQ010000001">
    <property type="protein sequence ID" value="MBB5198840.1"/>
    <property type="molecule type" value="Genomic_DNA"/>
</dbReference>
<evidence type="ECO:0000313" key="2">
    <source>
        <dbReference type="EMBL" id="MBB5198840.1"/>
    </source>
</evidence>
<organism evidence="2 3">
    <name type="scientific">Glaciimonas immobilis</name>
    <dbReference type="NCBI Taxonomy" id="728004"/>
    <lineage>
        <taxon>Bacteria</taxon>
        <taxon>Pseudomonadati</taxon>
        <taxon>Pseudomonadota</taxon>
        <taxon>Betaproteobacteria</taxon>
        <taxon>Burkholderiales</taxon>
        <taxon>Oxalobacteraceae</taxon>
        <taxon>Glaciimonas</taxon>
    </lineage>
</organism>
<proteinExistence type="predicted"/>
<evidence type="ECO:0000313" key="3">
    <source>
        <dbReference type="Proteomes" id="UP000571084"/>
    </source>
</evidence>
<keyword evidence="3" id="KW-1185">Reference proteome</keyword>
<feature type="region of interest" description="Disordered" evidence="1">
    <location>
        <begin position="1"/>
        <end position="35"/>
    </location>
</feature>